<feature type="region of interest" description="Disordered" evidence="2">
    <location>
        <begin position="141"/>
        <end position="161"/>
    </location>
</feature>
<dbReference type="Gene3D" id="1.10.260.40">
    <property type="entry name" value="lambda repressor-like DNA-binding domains"/>
    <property type="match status" value="2"/>
</dbReference>
<accession>A0A7H0IFG5</accession>
<name>A0A7H0IFG5_9ACTN</name>
<gene>
    <name evidence="4" type="ORF">IAG44_20260</name>
</gene>
<evidence type="ECO:0000259" key="3">
    <source>
        <dbReference type="PROSITE" id="PS50943"/>
    </source>
</evidence>
<keyword evidence="1" id="KW-0238">DNA-binding</keyword>
<dbReference type="PANTHER" id="PTHR46558:SF3">
    <property type="entry name" value="TRANSCRIPTIONAL REGULATOR"/>
    <property type="match status" value="1"/>
</dbReference>
<dbReference type="PANTHER" id="PTHR46558">
    <property type="entry name" value="TRACRIPTIONAL REGULATORY PROTEIN-RELATED-RELATED"/>
    <property type="match status" value="1"/>
</dbReference>
<dbReference type="GO" id="GO:0003677">
    <property type="term" value="F:DNA binding"/>
    <property type="evidence" value="ECO:0007669"/>
    <property type="project" value="UniProtKB-KW"/>
</dbReference>
<dbReference type="RefSeq" id="WP_187748500.1">
    <property type="nucleotide sequence ID" value="NZ_CP060828.1"/>
</dbReference>
<dbReference type="Pfam" id="PF01381">
    <property type="entry name" value="HTH_3"/>
    <property type="match status" value="1"/>
</dbReference>
<dbReference type="Proteomes" id="UP000516052">
    <property type="component" value="Chromosome"/>
</dbReference>
<evidence type="ECO:0000256" key="2">
    <source>
        <dbReference type="SAM" id="MobiDB-lite"/>
    </source>
</evidence>
<dbReference type="SUPFAM" id="SSF47413">
    <property type="entry name" value="lambda repressor-like DNA-binding domains"/>
    <property type="match status" value="1"/>
</dbReference>
<dbReference type="KEGG" id="sroi:IAG44_20260"/>
<dbReference type="InterPro" id="IPR010982">
    <property type="entry name" value="Lambda_DNA-bd_dom_sf"/>
</dbReference>
<evidence type="ECO:0000313" key="4">
    <source>
        <dbReference type="EMBL" id="QNP71531.1"/>
    </source>
</evidence>
<sequence>MAARHFDRGRVRAVRRAADIPQSAVAASVGVADSTVAGWETGLTAPDPEKLPALARALGRPLDELFPRAGLPDLTDLRCDAGLFQYETPAIIGTKSAGPVAGAERGERRLKEKYVQALAARYGVTVEELRRAEDRSIAKANGQDLQESVEESAGPFPGSPLGSTPAELPTTLAEKITYLVKRLPTLLSDAEVAAEGNSRTGTRVLTEALVRQLRTGEVTSASEDVLGALAEALDTTPLIWSDDANVQRIIAGTWLLKSEFAAIAARGGEKEGLSADLLSFIRKEVEQARAEAQARPDHP</sequence>
<evidence type="ECO:0000313" key="5">
    <source>
        <dbReference type="Proteomes" id="UP000516052"/>
    </source>
</evidence>
<dbReference type="AlphaFoldDB" id="A0A7H0IFG5"/>
<feature type="domain" description="HTH cro/C1-type" evidence="3">
    <location>
        <begin position="104"/>
        <end position="129"/>
    </location>
</feature>
<evidence type="ECO:0000256" key="1">
    <source>
        <dbReference type="ARBA" id="ARBA00023125"/>
    </source>
</evidence>
<dbReference type="InterPro" id="IPR001387">
    <property type="entry name" value="Cro/C1-type_HTH"/>
</dbReference>
<organism evidence="4 5">
    <name type="scientific">Streptomyces roseirectus</name>
    <dbReference type="NCBI Taxonomy" id="2768066"/>
    <lineage>
        <taxon>Bacteria</taxon>
        <taxon>Bacillati</taxon>
        <taxon>Actinomycetota</taxon>
        <taxon>Actinomycetes</taxon>
        <taxon>Kitasatosporales</taxon>
        <taxon>Streptomycetaceae</taxon>
        <taxon>Streptomyces</taxon>
    </lineage>
</organism>
<dbReference type="SMART" id="SM00530">
    <property type="entry name" value="HTH_XRE"/>
    <property type="match status" value="2"/>
</dbReference>
<keyword evidence="5" id="KW-1185">Reference proteome</keyword>
<protein>
    <submittedName>
        <fullName evidence="4">Helix-turn-helix transcriptional regulator</fullName>
    </submittedName>
</protein>
<dbReference type="PROSITE" id="PS50943">
    <property type="entry name" value="HTH_CROC1"/>
    <property type="match status" value="2"/>
</dbReference>
<dbReference type="EMBL" id="CP060828">
    <property type="protein sequence ID" value="QNP71531.1"/>
    <property type="molecule type" value="Genomic_DNA"/>
</dbReference>
<feature type="domain" description="HTH cro/C1-type" evidence="3">
    <location>
        <begin position="11"/>
        <end position="65"/>
    </location>
</feature>
<dbReference type="CDD" id="cd00093">
    <property type="entry name" value="HTH_XRE"/>
    <property type="match status" value="1"/>
</dbReference>
<proteinExistence type="predicted"/>
<reference evidence="4 5" key="1">
    <citation type="submission" date="2020-08" db="EMBL/GenBank/DDBJ databases">
        <title>A novel species.</title>
        <authorList>
            <person name="Gao J."/>
        </authorList>
    </citation>
    <scope>NUCLEOTIDE SEQUENCE [LARGE SCALE GENOMIC DNA]</scope>
    <source>
        <strain evidence="4 5">CRXT-G-22</strain>
    </source>
</reference>